<dbReference type="GO" id="GO:0005829">
    <property type="term" value="C:cytosol"/>
    <property type="evidence" value="ECO:0007669"/>
    <property type="project" value="TreeGrafter"/>
</dbReference>
<dbReference type="AlphaFoldDB" id="A0A7R6PXH8"/>
<dbReference type="Gene3D" id="1.10.10.10">
    <property type="entry name" value="Winged helix-like DNA-binding domain superfamily/Winged helix DNA-binding domain"/>
    <property type="match status" value="1"/>
</dbReference>
<dbReference type="InterPro" id="IPR036388">
    <property type="entry name" value="WH-like_DNA-bd_sf"/>
</dbReference>
<evidence type="ECO:0000259" key="10">
    <source>
        <dbReference type="PROSITE" id="PS50110"/>
    </source>
</evidence>
<organism evidence="12 13">
    <name type="scientific">Thermotomaculum hydrothermale</name>
    <dbReference type="NCBI Taxonomy" id="981385"/>
    <lineage>
        <taxon>Bacteria</taxon>
        <taxon>Pseudomonadati</taxon>
        <taxon>Acidobacteriota</taxon>
        <taxon>Holophagae</taxon>
        <taxon>Thermotomaculales</taxon>
        <taxon>Thermotomaculaceae</taxon>
        <taxon>Thermotomaculum</taxon>
    </lineage>
</organism>
<dbReference type="SMART" id="SM00448">
    <property type="entry name" value="REC"/>
    <property type="match status" value="1"/>
</dbReference>
<name>A0A7R6PXH8_9BACT</name>
<keyword evidence="6 9" id="KW-0238">DNA-binding</keyword>
<dbReference type="GO" id="GO:0000976">
    <property type="term" value="F:transcription cis-regulatory region binding"/>
    <property type="evidence" value="ECO:0007669"/>
    <property type="project" value="TreeGrafter"/>
</dbReference>
<evidence type="ECO:0000256" key="3">
    <source>
        <dbReference type="ARBA" id="ARBA00022553"/>
    </source>
</evidence>
<dbReference type="RefSeq" id="WP_201328875.1">
    <property type="nucleotide sequence ID" value="NZ_AP017470.1"/>
</dbReference>
<keyword evidence="3 8" id="KW-0597">Phosphoprotein</keyword>
<keyword evidence="2" id="KW-0963">Cytoplasm</keyword>
<proteinExistence type="predicted"/>
<evidence type="ECO:0000313" key="13">
    <source>
        <dbReference type="Proteomes" id="UP000595564"/>
    </source>
</evidence>
<dbReference type="Pfam" id="PF00486">
    <property type="entry name" value="Trans_reg_C"/>
    <property type="match status" value="1"/>
</dbReference>
<dbReference type="GO" id="GO:0006355">
    <property type="term" value="P:regulation of DNA-templated transcription"/>
    <property type="evidence" value="ECO:0007669"/>
    <property type="project" value="InterPro"/>
</dbReference>
<dbReference type="SUPFAM" id="SSF52172">
    <property type="entry name" value="CheY-like"/>
    <property type="match status" value="1"/>
</dbReference>
<dbReference type="KEGG" id="thyd:TTHT_0973"/>
<dbReference type="PANTHER" id="PTHR48111:SF1">
    <property type="entry name" value="TWO-COMPONENT RESPONSE REGULATOR ORR33"/>
    <property type="match status" value="1"/>
</dbReference>
<dbReference type="FunFam" id="1.10.10.10:FF:000099">
    <property type="entry name" value="Two-component system response regulator TorR"/>
    <property type="match status" value="1"/>
</dbReference>
<dbReference type="PROSITE" id="PS51755">
    <property type="entry name" value="OMPR_PHOB"/>
    <property type="match status" value="1"/>
</dbReference>
<feature type="modified residue" description="4-aspartylphosphate" evidence="8">
    <location>
        <position position="64"/>
    </location>
</feature>
<evidence type="ECO:0000256" key="1">
    <source>
        <dbReference type="ARBA" id="ARBA00004496"/>
    </source>
</evidence>
<evidence type="ECO:0000256" key="2">
    <source>
        <dbReference type="ARBA" id="ARBA00022490"/>
    </source>
</evidence>
<evidence type="ECO:0000256" key="6">
    <source>
        <dbReference type="ARBA" id="ARBA00023125"/>
    </source>
</evidence>
<dbReference type="InterPro" id="IPR039420">
    <property type="entry name" value="WalR-like"/>
</dbReference>
<evidence type="ECO:0000256" key="5">
    <source>
        <dbReference type="ARBA" id="ARBA00023015"/>
    </source>
</evidence>
<keyword evidence="7" id="KW-0804">Transcription</keyword>
<evidence type="ECO:0000256" key="4">
    <source>
        <dbReference type="ARBA" id="ARBA00023012"/>
    </source>
</evidence>
<feature type="domain" description="OmpR/PhoB-type" evidence="11">
    <location>
        <begin position="138"/>
        <end position="238"/>
    </location>
</feature>
<dbReference type="SMART" id="SM00862">
    <property type="entry name" value="Trans_reg_C"/>
    <property type="match status" value="1"/>
</dbReference>
<dbReference type="PROSITE" id="PS50110">
    <property type="entry name" value="RESPONSE_REGULATORY"/>
    <property type="match status" value="1"/>
</dbReference>
<dbReference type="CDD" id="cd00383">
    <property type="entry name" value="trans_reg_C"/>
    <property type="match status" value="1"/>
</dbReference>
<dbReference type="InterPro" id="IPR001867">
    <property type="entry name" value="OmpR/PhoB-type_DNA-bd"/>
</dbReference>
<evidence type="ECO:0000259" key="11">
    <source>
        <dbReference type="PROSITE" id="PS51755"/>
    </source>
</evidence>
<dbReference type="Gene3D" id="3.40.50.2300">
    <property type="match status" value="1"/>
</dbReference>
<dbReference type="Proteomes" id="UP000595564">
    <property type="component" value="Chromosome"/>
</dbReference>
<keyword evidence="4" id="KW-0902">Two-component regulatory system</keyword>
<keyword evidence="13" id="KW-1185">Reference proteome</keyword>
<comment type="subcellular location">
    <subcellularLocation>
        <location evidence="1">Cytoplasm</location>
    </subcellularLocation>
</comment>
<evidence type="ECO:0000256" key="8">
    <source>
        <dbReference type="PROSITE-ProRule" id="PRU00169"/>
    </source>
</evidence>
<accession>A0A7R6PXH8</accession>
<dbReference type="PANTHER" id="PTHR48111">
    <property type="entry name" value="REGULATOR OF RPOS"/>
    <property type="match status" value="1"/>
</dbReference>
<dbReference type="InterPro" id="IPR011006">
    <property type="entry name" value="CheY-like_superfamily"/>
</dbReference>
<reference evidence="12 13" key="1">
    <citation type="journal article" date="2012" name="Extremophiles">
        <title>Thermotomaculum hydrothermale gen. nov., sp. nov., a novel heterotrophic thermophile within the phylum Acidobacteria from a deep-sea hydrothermal vent chimney in the Southern Okinawa Trough.</title>
        <authorList>
            <person name="Izumi H."/>
            <person name="Nunoura T."/>
            <person name="Miyazaki M."/>
            <person name="Mino S."/>
            <person name="Toki T."/>
            <person name="Takai K."/>
            <person name="Sako Y."/>
            <person name="Sawabe T."/>
            <person name="Nakagawa S."/>
        </authorList>
    </citation>
    <scope>NUCLEOTIDE SEQUENCE [LARGE SCALE GENOMIC DNA]</scope>
    <source>
        <strain evidence="12 13">AC55</strain>
    </source>
</reference>
<dbReference type="GO" id="GO:0032993">
    <property type="term" value="C:protein-DNA complex"/>
    <property type="evidence" value="ECO:0007669"/>
    <property type="project" value="TreeGrafter"/>
</dbReference>
<dbReference type="GO" id="GO:0000156">
    <property type="term" value="F:phosphorelay response regulator activity"/>
    <property type="evidence" value="ECO:0007669"/>
    <property type="project" value="TreeGrafter"/>
</dbReference>
<dbReference type="FunFam" id="3.40.50.2300:FF:000001">
    <property type="entry name" value="DNA-binding response regulator PhoB"/>
    <property type="match status" value="1"/>
</dbReference>
<evidence type="ECO:0000313" key="12">
    <source>
        <dbReference type="EMBL" id="BBB32525.1"/>
    </source>
</evidence>
<feature type="domain" description="Response regulatory" evidence="10">
    <location>
        <begin position="15"/>
        <end position="128"/>
    </location>
</feature>
<dbReference type="EMBL" id="AP017470">
    <property type="protein sequence ID" value="BBB32525.1"/>
    <property type="molecule type" value="Genomic_DNA"/>
</dbReference>
<dbReference type="Pfam" id="PF00072">
    <property type="entry name" value="Response_reg"/>
    <property type="match status" value="1"/>
</dbReference>
<sequence>MEKRQNRNAEKHSKKLLIIDDDIKSNELLSSLLKNYGFEVFTASDPFFGLDLIKRESFDIVLLDVMMPKIDGFELLKKIREFSDIPVIMLTARGEVSSRIVGLELGADDYVPKPFDIGELVARIKAVLKRTKSNNNFKKIIETESGLKIDTSKREVFLNNENLNLSTMEYDLLILFVKNRERVLTRDNIMENLKGYEWNVFDRSVDILVSRLRNKLKDNPQYPKFIKTVRGIGYIFIG</sequence>
<gene>
    <name evidence="12" type="ORF">TTHT_0973</name>
</gene>
<evidence type="ECO:0000256" key="9">
    <source>
        <dbReference type="PROSITE-ProRule" id="PRU01091"/>
    </source>
</evidence>
<keyword evidence="5" id="KW-0805">Transcription regulation</keyword>
<evidence type="ECO:0000256" key="7">
    <source>
        <dbReference type="ARBA" id="ARBA00023163"/>
    </source>
</evidence>
<feature type="DNA-binding region" description="OmpR/PhoB-type" evidence="9">
    <location>
        <begin position="138"/>
        <end position="238"/>
    </location>
</feature>
<protein>
    <submittedName>
        <fullName evidence="12">Two-component system, OmpR family, response regulator</fullName>
    </submittedName>
</protein>
<dbReference type="InterPro" id="IPR001789">
    <property type="entry name" value="Sig_transdc_resp-reg_receiver"/>
</dbReference>
<dbReference type="Gene3D" id="6.10.250.690">
    <property type="match status" value="1"/>
</dbReference>